<feature type="transmembrane region" description="Helical" evidence="1">
    <location>
        <begin position="137"/>
        <end position="161"/>
    </location>
</feature>
<protein>
    <submittedName>
        <fullName evidence="3">Uncharacterized protein</fullName>
    </submittedName>
</protein>
<evidence type="ECO:0000256" key="1">
    <source>
        <dbReference type="SAM" id="Phobius"/>
    </source>
</evidence>
<gene>
    <name evidence="3" type="ORF">ACJMK2_022695</name>
</gene>
<keyword evidence="4" id="KW-1185">Reference proteome</keyword>
<evidence type="ECO:0000313" key="4">
    <source>
        <dbReference type="Proteomes" id="UP001634394"/>
    </source>
</evidence>
<sequence length="166" mass="18869">MSFFGTTVVICLVIIVEDVISYCPKSGCECGEFCVNINNRWCNSNNDEDCSCVKGCLVFDRLLKPGESDTIYCGKCFCSAVLQDGDALCIGQSYCVPTNLTVHNDYPASGLQSPNCKSIEDYYEDITTGIMLYYIMLYYIMSYCIMLYYIIVYFIILYYIMVRDVT</sequence>
<name>A0ABD3TKV6_SINWO</name>
<dbReference type="AlphaFoldDB" id="A0ABD3TKV6"/>
<accession>A0ABD3TKV6</accession>
<dbReference type="Proteomes" id="UP001634394">
    <property type="component" value="Unassembled WGS sequence"/>
</dbReference>
<keyword evidence="1" id="KW-0812">Transmembrane</keyword>
<organism evidence="3 4">
    <name type="scientific">Sinanodonta woodiana</name>
    <name type="common">Chinese pond mussel</name>
    <name type="synonym">Anodonta woodiana</name>
    <dbReference type="NCBI Taxonomy" id="1069815"/>
    <lineage>
        <taxon>Eukaryota</taxon>
        <taxon>Metazoa</taxon>
        <taxon>Spiralia</taxon>
        <taxon>Lophotrochozoa</taxon>
        <taxon>Mollusca</taxon>
        <taxon>Bivalvia</taxon>
        <taxon>Autobranchia</taxon>
        <taxon>Heteroconchia</taxon>
        <taxon>Palaeoheterodonta</taxon>
        <taxon>Unionida</taxon>
        <taxon>Unionoidea</taxon>
        <taxon>Unionidae</taxon>
        <taxon>Unioninae</taxon>
        <taxon>Sinanodonta</taxon>
    </lineage>
</organism>
<evidence type="ECO:0000256" key="2">
    <source>
        <dbReference type="SAM" id="SignalP"/>
    </source>
</evidence>
<comment type="caution">
    <text evidence="3">The sequence shown here is derived from an EMBL/GenBank/DDBJ whole genome shotgun (WGS) entry which is preliminary data.</text>
</comment>
<feature type="chain" id="PRO_5044811583" evidence="2">
    <location>
        <begin position="22"/>
        <end position="166"/>
    </location>
</feature>
<reference evidence="3 4" key="1">
    <citation type="submission" date="2024-11" db="EMBL/GenBank/DDBJ databases">
        <title>Chromosome-level genome assembly of the freshwater bivalve Anodonta woodiana.</title>
        <authorList>
            <person name="Chen X."/>
        </authorList>
    </citation>
    <scope>NUCLEOTIDE SEQUENCE [LARGE SCALE GENOMIC DNA]</scope>
    <source>
        <strain evidence="3">MN2024</strain>
        <tissue evidence="3">Gills</tissue>
    </source>
</reference>
<proteinExistence type="predicted"/>
<dbReference type="EMBL" id="JBJQND010000018">
    <property type="protein sequence ID" value="KAL3837330.1"/>
    <property type="molecule type" value="Genomic_DNA"/>
</dbReference>
<keyword evidence="1" id="KW-1133">Transmembrane helix</keyword>
<keyword evidence="1" id="KW-0472">Membrane</keyword>
<evidence type="ECO:0000313" key="3">
    <source>
        <dbReference type="EMBL" id="KAL3837330.1"/>
    </source>
</evidence>
<keyword evidence="2" id="KW-0732">Signal</keyword>
<feature type="signal peptide" evidence="2">
    <location>
        <begin position="1"/>
        <end position="21"/>
    </location>
</feature>